<evidence type="ECO:0000256" key="6">
    <source>
        <dbReference type="ARBA" id="ARBA00023228"/>
    </source>
</evidence>
<sequence>MGFGHAADSESYSPKLQTTEKPEGQPSLDNSSHHDPLFPCGLVASSFVATAGEMPPRRRDRRRPRDPSPPSSDARAPPSASGLRLTLLVPLLLVLVLAALGFSGLLSRSPPHTQTLQTTAHSVYERGLVKRDVSAREILAEHTRVSENRSQRNFANPVLAYVTPWNSKGYDMAKLFSKKLTHVSPVWYDLKSDRNRLVLEGEHNFDAKWVSELQSNGSLVVPRIVLEAFPAVLLLEKKQKEKAIDLIVSECRDKGYDGIVLESWSRWAIYGVLDDQELRYMALQFLKQLGEALHSVISKSSSRHLELIYVIPAPRMQKLNNQDFGPEDLMHLADTLDGFSLMTYDFSGPQNPGPSAPLKWVHDSLAALLSAKGSSHSNSHSQMIFLGINFYGNDFLLSRGSGGGAITGRDFVHLLEKYKPSLQWDEQSLEHFFIYSDEGVKHAVFYPTLMSLSVRLDEARNWGTGLSIWEIGQGLDYFFDVL</sequence>
<dbReference type="EMBL" id="CAJGYO010000005">
    <property type="protein sequence ID" value="CAD6230790.1"/>
    <property type="molecule type" value="Genomic_DNA"/>
</dbReference>
<comment type="similarity">
    <text evidence="3">Belongs to the glycosyl hydrolase 18 family.</text>
</comment>
<dbReference type="InterPro" id="IPR017853">
    <property type="entry name" value="GH"/>
</dbReference>
<keyword evidence="6" id="KW-0458">Lysosome</keyword>
<evidence type="ECO:0000256" key="2">
    <source>
        <dbReference type="ARBA" id="ARBA00004613"/>
    </source>
</evidence>
<dbReference type="InterPro" id="IPR029070">
    <property type="entry name" value="Chitinase_insertion_sf"/>
</dbReference>
<dbReference type="GO" id="GO:0005975">
    <property type="term" value="P:carbohydrate metabolic process"/>
    <property type="evidence" value="ECO:0007669"/>
    <property type="project" value="InterPro"/>
</dbReference>
<keyword evidence="9" id="KW-1133">Transmembrane helix</keyword>
<dbReference type="PROSITE" id="PS51910">
    <property type="entry name" value="GH18_2"/>
    <property type="match status" value="1"/>
</dbReference>
<dbReference type="GO" id="GO:0005764">
    <property type="term" value="C:lysosome"/>
    <property type="evidence" value="ECO:0007669"/>
    <property type="project" value="UniProtKB-SubCell"/>
</dbReference>
<dbReference type="GO" id="GO:0005576">
    <property type="term" value="C:extracellular region"/>
    <property type="evidence" value="ECO:0007669"/>
    <property type="project" value="UniProtKB-SubCell"/>
</dbReference>
<keyword evidence="9" id="KW-0472">Membrane</keyword>
<dbReference type="SMART" id="SM00636">
    <property type="entry name" value="Glyco_18"/>
    <property type="match status" value="1"/>
</dbReference>
<dbReference type="CDD" id="cd02876">
    <property type="entry name" value="GH18_SI-CLP"/>
    <property type="match status" value="1"/>
</dbReference>
<feature type="compositionally biased region" description="Low complexity" evidence="8">
    <location>
        <begin position="71"/>
        <end position="80"/>
    </location>
</feature>
<evidence type="ECO:0000256" key="8">
    <source>
        <dbReference type="SAM" id="MobiDB-lite"/>
    </source>
</evidence>
<keyword evidence="12" id="KW-1185">Reference proteome</keyword>
<evidence type="ECO:0000256" key="1">
    <source>
        <dbReference type="ARBA" id="ARBA00004371"/>
    </source>
</evidence>
<evidence type="ECO:0000256" key="9">
    <source>
        <dbReference type="SAM" id="Phobius"/>
    </source>
</evidence>
<proteinExistence type="inferred from homology"/>
<evidence type="ECO:0000313" key="12">
    <source>
        <dbReference type="Proteomes" id="UP000604825"/>
    </source>
</evidence>
<dbReference type="PANTHER" id="PTHR46066:SF2">
    <property type="entry name" value="CHITINASE DOMAIN-CONTAINING PROTEIN 1"/>
    <property type="match status" value="1"/>
</dbReference>
<gene>
    <name evidence="11" type="ORF">NCGR_LOCUS21000</name>
</gene>
<keyword evidence="4" id="KW-0964">Secreted</keyword>
<dbReference type="Proteomes" id="UP000604825">
    <property type="component" value="Unassembled WGS sequence"/>
</dbReference>
<evidence type="ECO:0000256" key="5">
    <source>
        <dbReference type="ARBA" id="ARBA00022729"/>
    </source>
</evidence>
<keyword evidence="5" id="KW-0732">Signal</keyword>
<dbReference type="GO" id="GO:0008061">
    <property type="term" value="F:chitin binding"/>
    <property type="evidence" value="ECO:0007669"/>
    <property type="project" value="InterPro"/>
</dbReference>
<comment type="caution">
    <text evidence="11">The sequence shown here is derived from an EMBL/GenBank/DDBJ whole genome shotgun (WGS) entry which is preliminary data.</text>
</comment>
<protein>
    <recommendedName>
        <fullName evidence="7">Chitinase domain-containing protein 1</fullName>
    </recommendedName>
</protein>
<dbReference type="Gene3D" id="3.20.20.80">
    <property type="entry name" value="Glycosidases"/>
    <property type="match status" value="1"/>
</dbReference>
<feature type="region of interest" description="Disordered" evidence="8">
    <location>
        <begin position="1"/>
        <end position="80"/>
    </location>
</feature>
<evidence type="ECO:0000256" key="3">
    <source>
        <dbReference type="ARBA" id="ARBA00009336"/>
    </source>
</evidence>
<organism evidence="11 12">
    <name type="scientific">Miscanthus lutarioriparius</name>
    <dbReference type="NCBI Taxonomy" id="422564"/>
    <lineage>
        <taxon>Eukaryota</taxon>
        <taxon>Viridiplantae</taxon>
        <taxon>Streptophyta</taxon>
        <taxon>Embryophyta</taxon>
        <taxon>Tracheophyta</taxon>
        <taxon>Spermatophyta</taxon>
        <taxon>Magnoliopsida</taxon>
        <taxon>Liliopsida</taxon>
        <taxon>Poales</taxon>
        <taxon>Poaceae</taxon>
        <taxon>PACMAD clade</taxon>
        <taxon>Panicoideae</taxon>
        <taxon>Andropogonodae</taxon>
        <taxon>Andropogoneae</taxon>
        <taxon>Saccharinae</taxon>
        <taxon>Miscanthus</taxon>
    </lineage>
</organism>
<reference evidence="11" key="1">
    <citation type="submission" date="2020-10" db="EMBL/GenBank/DDBJ databases">
        <authorList>
            <person name="Han B."/>
            <person name="Lu T."/>
            <person name="Zhao Q."/>
            <person name="Huang X."/>
            <person name="Zhao Y."/>
        </authorList>
    </citation>
    <scope>NUCLEOTIDE SEQUENCE</scope>
</reference>
<comment type="subcellular location">
    <subcellularLocation>
        <location evidence="1">Lysosome</location>
    </subcellularLocation>
    <subcellularLocation>
        <location evidence="2">Secreted</location>
    </subcellularLocation>
</comment>
<evidence type="ECO:0000259" key="10">
    <source>
        <dbReference type="PROSITE" id="PS51910"/>
    </source>
</evidence>
<dbReference type="InterPro" id="IPR001223">
    <property type="entry name" value="Glyco_hydro18_cat"/>
</dbReference>
<evidence type="ECO:0000256" key="7">
    <source>
        <dbReference type="ARBA" id="ARBA00040976"/>
    </source>
</evidence>
<dbReference type="PANTHER" id="PTHR46066">
    <property type="entry name" value="CHITINASE DOMAIN-CONTAINING PROTEIN 1 FAMILY MEMBER"/>
    <property type="match status" value="1"/>
</dbReference>
<dbReference type="AlphaFoldDB" id="A0A811P1Z5"/>
<feature type="transmembrane region" description="Helical" evidence="9">
    <location>
        <begin position="85"/>
        <end position="106"/>
    </location>
</feature>
<evidence type="ECO:0000313" key="11">
    <source>
        <dbReference type="EMBL" id="CAD6230790.1"/>
    </source>
</evidence>
<feature type="domain" description="GH18" evidence="10">
    <location>
        <begin position="156"/>
        <end position="482"/>
    </location>
</feature>
<dbReference type="GO" id="GO:0012505">
    <property type="term" value="C:endomembrane system"/>
    <property type="evidence" value="ECO:0007669"/>
    <property type="project" value="TreeGrafter"/>
</dbReference>
<dbReference type="FunFam" id="3.20.20.80:FF:000028">
    <property type="entry name" value="Chitinase domain-containing protein 1"/>
    <property type="match status" value="1"/>
</dbReference>
<accession>A0A811P1Z5</accession>
<keyword evidence="9" id="KW-0812">Transmembrane</keyword>
<name>A0A811P1Z5_9POAL</name>
<dbReference type="SUPFAM" id="SSF51445">
    <property type="entry name" value="(Trans)glycosidases"/>
    <property type="match status" value="1"/>
</dbReference>
<evidence type="ECO:0000256" key="4">
    <source>
        <dbReference type="ARBA" id="ARBA00022525"/>
    </source>
</evidence>
<dbReference type="FunFam" id="3.10.50.10:FF:000002">
    <property type="entry name" value="Chitinase domain-containing protein 1"/>
    <property type="match status" value="1"/>
</dbReference>
<dbReference type="Gene3D" id="3.10.50.10">
    <property type="match status" value="1"/>
</dbReference>
<dbReference type="Pfam" id="PF00704">
    <property type="entry name" value="Glyco_hydro_18"/>
    <property type="match status" value="1"/>
</dbReference>
<dbReference type="GO" id="GO:0070492">
    <property type="term" value="F:oligosaccharide binding"/>
    <property type="evidence" value="ECO:0007669"/>
    <property type="project" value="TreeGrafter"/>
</dbReference>
<dbReference type="InterPro" id="IPR011583">
    <property type="entry name" value="Chitinase_II/V-like_cat"/>
</dbReference>
<dbReference type="OrthoDB" id="10254444at2759"/>